<keyword evidence="1" id="KW-0812">Transmembrane</keyword>
<dbReference type="RefSeq" id="WP_172233604.1">
    <property type="nucleotide sequence ID" value="NZ_JACGBB010000009.1"/>
</dbReference>
<feature type="transmembrane region" description="Helical" evidence="1">
    <location>
        <begin position="277"/>
        <end position="295"/>
    </location>
</feature>
<keyword evidence="1" id="KW-0472">Membrane</keyword>
<feature type="transmembrane region" description="Helical" evidence="1">
    <location>
        <begin position="300"/>
        <end position="318"/>
    </location>
</feature>
<evidence type="ECO:0000313" key="2">
    <source>
        <dbReference type="EMBL" id="MBZ7987502.1"/>
    </source>
</evidence>
<accession>A0ABS7WT75</accession>
<protein>
    <recommendedName>
        <fullName evidence="4">SH3 domain-containing protein</fullName>
    </recommendedName>
</protein>
<sequence>MKQIIFCVFFLLNALYSQEVLSNQDAQVYNNLSQSDEVSVYDERDSILNKVELAISSTFSKNDVYVGELFYIDVDIKSNSTTNYNAQIKLNSMSAINVLNKKIQVNAKNGQYSARIYLQAQNINAKLGNLEVLLLRNNDVIANSSIILPRLKIKQIPFDKDYSFVVASDLKISNLKCAEYDNEKIICSFDASAKLANLSTFSLNKVLEQKISNQNNDYENNACSISLLLSKDSKKIVFSYFDLNKNDFILLENNIILDNAQISTQSDINPINKQFDFYLQIAALCFAVLCLLVILIFKRFYFLGIFAFCAIIYGFFGFNFNDNRLLKAGAIISILPIENSTIFYENTIEKKVEVLLEQKEFSKILFDENKIGWVKNEYLK</sequence>
<comment type="caution">
    <text evidence="2">The sequence shown here is derived from an EMBL/GenBank/DDBJ whole genome shotgun (WGS) entry which is preliminary data.</text>
</comment>
<keyword evidence="3" id="KW-1185">Reference proteome</keyword>
<reference evidence="2 3" key="1">
    <citation type="submission" date="2020-07" db="EMBL/GenBank/DDBJ databases">
        <title>Transfer of Campylobacter canadensis to the novel genus Avispirillum gen. nov., that also includes two novel species recovered from migratory waterfowl: Avispirillum anseris sp. nov. and Avispirillum brantae sp. nov.</title>
        <authorList>
            <person name="Miller W.G."/>
            <person name="Chapman M.H."/>
            <person name="Yee E."/>
            <person name="Inglis G.D."/>
        </authorList>
    </citation>
    <scope>NUCLEOTIDE SEQUENCE [LARGE SCALE GENOMIC DNA]</scope>
    <source>
        <strain evidence="2 3">L283</strain>
    </source>
</reference>
<name>A0ABS7WT75_9BACT</name>
<organism evidence="2 3">
    <name type="scientific">Campylobacter canadensis</name>
    <dbReference type="NCBI Taxonomy" id="449520"/>
    <lineage>
        <taxon>Bacteria</taxon>
        <taxon>Pseudomonadati</taxon>
        <taxon>Campylobacterota</taxon>
        <taxon>Epsilonproteobacteria</taxon>
        <taxon>Campylobacterales</taxon>
        <taxon>Campylobacteraceae</taxon>
        <taxon>Campylobacter</taxon>
    </lineage>
</organism>
<gene>
    <name evidence="2" type="ORF">AVCANL283_05225</name>
</gene>
<proteinExistence type="predicted"/>
<dbReference type="EMBL" id="JACGBB010000009">
    <property type="protein sequence ID" value="MBZ7987502.1"/>
    <property type="molecule type" value="Genomic_DNA"/>
</dbReference>
<evidence type="ECO:0000313" key="3">
    <source>
        <dbReference type="Proteomes" id="UP000786183"/>
    </source>
</evidence>
<evidence type="ECO:0000256" key="1">
    <source>
        <dbReference type="SAM" id="Phobius"/>
    </source>
</evidence>
<keyword evidence="1" id="KW-1133">Transmembrane helix</keyword>
<dbReference type="Proteomes" id="UP000786183">
    <property type="component" value="Unassembled WGS sequence"/>
</dbReference>
<evidence type="ECO:0008006" key="4">
    <source>
        <dbReference type="Google" id="ProtNLM"/>
    </source>
</evidence>